<comment type="caution">
    <text evidence="2">The sequence shown here is derived from an EMBL/GenBank/DDBJ whole genome shotgun (WGS) entry which is preliminary data.</text>
</comment>
<reference evidence="2" key="1">
    <citation type="journal article" date="2023" name="Insect Mol. Biol.">
        <title>Genome sequencing provides insights into the evolution of gene families encoding plant cell wall-degrading enzymes in longhorned beetles.</title>
        <authorList>
            <person name="Shin N.R."/>
            <person name="Okamura Y."/>
            <person name="Kirsch R."/>
            <person name="Pauchet Y."/>
        </authorList>
    </citation>
    <scope>NUCLEOTIDE SEQUENCE</scope>
    <source>
        <strain evidence="2">MMC_N1</strain>
    </source>
</reference>
<gene>
    <name evidence="2" type="ORF">NQ317_001817</name>
</gene>
<sequence>MFVKKSQKSYENLLCLIRDAQLTDNDVSCLLKEATECISLLNQDLRLFVEALLSIEWINKKSDVVSEYQSFVVNLVSAHNYHAKIVIEKLVKLFLPAPTDAEWIDGGPPEEDCLKCLNVHTLLNLLLAVVPMCKELLMNSVISQFPYYNKSTHVHEYYLHNILWILDYQPSFRQDMLHLVLSKIVIMDVNAPKEEIERFINEDEEMFVMDDAKSMRTSTTSFTAKVCNPNVAPVIRQAAVNYIASLSARANYIPLSMLKGTLQQMAEWIHSYISNQDGLECVNSDVRLHLVFYSVCQALFYIVSFRYKDLIASKKNIVFLESLNMAKMVTSRLNPLKVCQPPVVQKFAAITRKYQLAYCYTVIENNSRNTMPTIYQDEKGCIVTSDNILDAFYPFDPFILERSGKKIEPFYRHYESIEQTMETDVKETSEVDDFLCNQELSTTPNTKSNKFLYGSSPGFKYKG</sequence>
<dbReference type="InterPro" id="IPR007991">
    <property type="entry name" value="RNA_pol_I_trans_ini_fac_RRN3"/>
</dbReference>
<proteinExistence type="inferred from homology"/>
<protein>
    <recommendedName>
        <fullName evidence="4">RNA polymerase I-specific transcription initiation factor RRN3</fullName>
    </recommendedName>
</protein>
<dbReference type="EMBL" id="JAPWTJ010001065">
    <property type="protein sequence ID" value="KAJ8974029.1"/>
    <property type="molecule type" value="Genomic_DNA"/>
</dbReference>
<evidence type="ECO:0000313" key="2">
    <source>
        <dbReference type="EMBL" id="KAJ8974029.1"/>
    </source>
</evidence>
<evidence type="ECO:0000256" key="1">
    <source>
        <dbReference type="ARBA" id="ARBA00010098"/>
    </source>
</evidence>
<accession>A0ABQ9J7F3</accession>
<dbReference type="PANTHER" id="PTHR12790:SF0">
    <property type="entry name" value="RNA POLYMERASE I-SPECIFIC TRANSCRIPTION INITIATION FACTOR RRN3-RELATED"/>
    <property type="match status" value="1"/>
</dbReference>
<evidence type="ECO:0008006" key="4">
    <source>
        <dbReference type="Google" id="ProtNLM"/>
    </source>
</evidence>
<dbReference type="Proteomes" id="UP001162164">
    <property type="component" value="Unassembled WGS sequence"/>
</dbReference>
<name>A0ABQ9J7F3_9CUCU</name>
<dbReference type="Pfam" id="PF05327">
    <property type="entry name" value="RRN3"/>
    <property type="match status" value="2"/>
</dbReference>
<keyword evidence="3" id="KW-1185">Reference proteome</keyword>
<evidence type="ECO:0000313" key="3">
    <source>
        <dbReference type="Proteomes" id="UP001162164"/>
    </source>
</evidence>
<organism evidence="2 3">
    <name type="scientific">Molorchus minor</name>
    <dbReference type="NCBI Taxonomy" id="1323400"/>
    <lineage>
        <taxon>Eukaryota</taxon>
        <taxon>Metazoa</taxon>
        <taxon>Ecdysozoa</taxon>
        <taxon>Arthropoda</taxon>
        <taxon>Hexapoda</taxon>
        <taxon>Insecta</taxon>
        <taxon>Pterygota</taxon>
        <taxon>Neoptera</taxon>
        <taxon>Endopterygota</taxon>
        <taxon>Coleoptera</taxon>
        <taxon>Polyphaga</taxon>
        <taxon>Cucujiformia</taxon>
        <taxon>Chrysomeloidea</taxon>
        <taxon>Cerambycidae</taxon>
        <taxon>Lamiinae</taxon>
        <taxon>Monochamini</taxon>
        <taxon>Molorchus</taxon>
    </lineage>
</organism>
<comment type="similarity">
    <text evidence="1">Belongs to the RRN3 family.</text>
</comment>
<dbReference type="PANTHER" id="PTHR12790">
    <property type="entry name" value="TRANSCRIPTION INITIATION FACTOR IA RRN3"/>
    <property type="match status" value="1"/>
</dbReference>